<keyword evidence="2" id="KW-1185">Reference proteome</keyword>
<dbReference type="Proteomes" id="UP000790377">
    <property type="component" value="Unassembled WGS sequence"/>
</dbReference>
<comment type="caution">
    <text evidence="1">The sequence shown here is derived from an EMBL/GenBank/DDBJ whole genome shotgun (WGS) entry which is preliminary data.</text>
</comment>
<sequence>MAAVLLSMALRKLLGWLDLISRAPFRHWHGFHLARAFLRHLGRLVVLGVSNGNRFELSPEPQSCEATDCPSTMPTIWVPKSPHSPLQLVEADMSPPMRPYSRSGLSPHRTDPGASDDSSSSSSPSPTAQPSSALSPLFDITLKPFVAYQLSERYDKPGRTGVTAQFQAKLAPGTRDFLDQDHRTVIPEWTTFVHPEGALYFYHEGRDLHRYKHMLTGK</sequence>
<protein>
    <submittedName>
        <fullName evidence="1">Uncharacterized protein</fullName>
    </submittedName>
</protein>
<gene>
    <name evidence="1" type="ORF">BJ138DRAFT_652848</name>
</gene>
<reference evidence="1" key="1">
    <citation type="journal article" date="2021" name="New Phytol.">
        <title>Evolutionary innovations through gain and loss of genes in the ectomycorrhizal Boletales.</title>
        <authorList>
            <person name="Wu G."/>
            <person name="Miyauchi S."/>
            <person name="Morin E."/>
            <person name="Kuo A."/>
            <person name="Drula E."/>
            <person name="Varga T."/>
            <person name="Kohler A."/>
            <person name="Feng B."/>
            <person name="Cao Y."/>
            <person name="Lipzen A."/>
            <person name="Daum C."/>
            <person name="Hundley H."/>
            <person name="Pangilinan J."/>
            <person name="Johnson J."/>
            <person name="Barry K."/>
            <person name="LaButti K."/>
            <person name="Ng V."/>
            <person name="Ahrendt S."/>
            <person name="Min B."/>
            <person name="Choi I.G."/>
            <person name="Park H."/>
            <person name="Plett J.M."/>
            <person name="Magnuson J."/>
            <person name="Spatafora J.W."/>
            <person name="Nagy L.G."/>
            <person name="Henrissat B."/>
            <person name="Grigoriev I.V."/>
            <person name="Yang Z.L."/>
            <person name="Xu J."/>
            <person name="Martin F.M."/>
        </authorList>
    </citation>
    <scope>NUCLEOTIDE SEQUENCE</scope>
    <source>
        <strain evidence="1">ATCC 28755</strain>
    </source>
</reference>
<evidence type="ECO:0000313" key="1">
    <source>
        <dbReference type="EMBL" id="KAH7906252.1"/>
    </source>
</evidence>
<evidence type="ECO:0000313" key="2">
    <source>
        <dbReference type="Proteomes" id="UP000790377"/>
    </source>
</evidence>
<proteinExistence type="predicted"/>
<accession>A0ACB7ZZF4</accession>
<dbReference type="EMBL" id="MU268045">
    <property type="protein sequence ID" value="KAH7906252.1"/>
    <property type="molecule type" value="Genomic_DNA"/>
</dbReference>
<organism evidence="1 2">
    <name type="scientific">Hygrophoropsis aurantiaca</name>
    <dbReference type="NCBI Taxonomy" id="72124"/>
    <lineage>
        <taxon>Eukaryota</taxon>
        <taxon>Fungi</taxon>
        <taxon>Dikarya</taxon>
        <taxon>Basidiomycota</taxon>
        <taxon>Agaricomycotina</taxon>
        <taxon>Agaricomycetes</taxon>
        <taxon>Agaricomycetidae</taxon>
        <taxon>Boletales</taxon>
        <taxon>Coniophorineae</taxon>
        <taxon>Hygrophoropsidaceae</taxon>
        <taxon>Hygrophoropsis</taxon>
    </lineage>
</organism>
<name>A0ACB7ZZF4_9AGAM</name>